<dbReference type="AlphaFoldDB" id="A0A4Y1YM09"/>
<evidence type="ECO:0000313" key="4">
    <source>
        <dbReference type="Proteomes" id="UP000316473"/>
    </source>
</evidence>
<feature type="chain" id="PRO_5021329411" description="Ice-binding protein C-terminal domain-containing protein" evidence="1">
    <location>
        <begin position="25"/>
        <end position="235"/>
    </location>
</feature>
<accession>A0A4Y1YM09</accession>
<evidence type="ECO:0000256" key="1">
    <source>
        <dbReference type="SAM" id="SignalP"/>
    </source>
</evidence>
<evidence type="ECO:0000313" key="3">
    <source>
        <dbReference type="EMBL" id="BBL34061.1"/>
    </source>
</evidence>
<dbReference type="Pfam" id="PF07589">
    <property type="entry name" value="PEP-CTERM"/>
    <property type="match status" value="1"/>
</dbReference>
<dbReference type="KEGG" id="nst:Nstercoris_00290"/>
<dbReference type="NCBIfam" id="TIGR03370">
    <property type="entry name" value="VPLPA-CTERM"/>
    <property type="match status" value="1"/>
</dbReference>
<feature type="domain" description="Ice-binding protein C-terminal" evidence="2">
    <location>
        <begin position="210"/>
        <end position="232"/>
    </location>
</feature>
<dbReference type="EMBL" id="AP019755">
    <property type="protein sequence ID" value="BBL34061.1"/>
    <property type="molecule type" value="Genomic_DNA"/>
</dbReference>
<organism evidence="3 4">
    <name type="scientific">Nitrosomonas stercoris</name>
    <dbReference type="NCBI Taxonomy" id="1444684"/>
    <lineage>
        <taxon>Bacteria</taxon>
        <taxon>Pseudomonadati</taxon>
        <taxon>Pseudomonadota</taxon>
        <taxon>Betaproteobacteria</taxon>
        <taxon>Nitrosomonadales</taxon>
        <taxon>Nitrosomonadaceae</taxon>
        <taxon>Nitrosomonas</taxon>
    </lineage>
</organism>
<reference evidence="3 4" key="1">
    <citation type="submission" date="2019-06" db="EMBL/GenBank/DDBJ databases">
        <title>Nitrosomonas stercoris KYUHI-S whole genome shotgun sequence.</title>
        <authorList>
            <person name="Nakagawa T."/>
            <person name="Tsuchiya Y."/>
            <person name="Takahashi R."/>
        </authorList>
    </citation>
    <scope>NUCLEOTIDE SEQUENCE [LARGE SCALE GENOMIC DNA]</scope>
    <source>
        <strain evidence="3 4">KYUHI-S</strain>
    </source>
</reference>
<sequence length="235" mass="25264">MKSIRWVTGVAGAMLVFAAATSQADVVLNNADVTFNGLASNGYLHVPGDELGNQDPDKGITPFVNNNTIYTNSETSTTFDIGAEWEFLVRNDGKNNTEDYEGLTFTLSAETGQKAGLWELTVSDNDPNTLPSIPFTMDFLVHMHGGNSNAFYFFDDRKIEAENGADGTSTFEIKFKNNGGNNPGLSNFDIFVRDVRSVEDGNGGGGSSEVPEPASILLLGAGLLGLGLIRRRKLI</sequence>
<dbReference type="Proteomes" id="UP000316473">
    <property type="component" value="Chromosome"/>
</dbReference>
<protein>
    <recommendedName>
        <fullName evidence="2">Ice-binding protein C-terminal domain-containing protein</fullName>
    </recommendedName>
</protein>
<keyword evidence="1" id="KW-0732">Signal</keyword>
<proteinExistence type="predicted"/>
<name>A0A4Y1YM09_9PROT</name>
<dbReference type="InterPro" id="IPR022472">
    <property type="entry name" value="VPLPA-CTERM"/>
</dbReference>
<gene>
    <name evidence="3" type="ORF">Nstercoris_00290</name>
</gene>
<dbReference type="NCBIfam" id="TIGR02595">
    <property type="entry name" value="PEP_CTERM"/>
    <property type="match status" value="1"/>
</dbReference>
<dbReference type="InterPro" id="IPR013424">
    <property type="entry name" value="Ice-binding_C"/>
</dbReference>
<evidence type="ECO:0000259" key="2">
    <source>
        <dbReference type="Pfam" id="PF07589"/>
    </source>
</evidence>
<feature type="signal peptide" evidence="1">
    <location>
        <begin position="1"/>
        <end position="24"/>
    </location>
</feature>
<keyword evidence="4" id="KW-1185">Reference proteome</keyword>